<accession>A0A423PQ44</accession>
<dbReference type="SUPFAM" id="SSF46785">
    <property type="entry name" value="Winged helix' DNA-binding domain"/>
    <property type="match status" value="1"/>
</dbReference>
<dbReference type="InterPro" id="IPR036388">
    <property type="entry name" value="WH-like_DNA-bd_sf"/>
</dbReference>
<keyword evidence="3" id="KW-0238">DNA-binding</keyword>
<reference evidence="6 7" key="1">
    <citation type="submission" date="2013-10" db="EMBL/GenBank/DDBJ databases">
        <title>Salinisphaera orenii MK-B5 Genome Sequencing.</title>
        <authorList>
            <person name="Lai Q."/>
            <person name="Li C."/>
            <person name="Shao Z."/>
        </authorList>
    </citation>
    <scope>NUCLEOTIDE SEQUENCE [LARGE SCALE GENOMIC DNA]</scope>
    <source>
        <strain evidence="6 7">MK-B5</strain>
    </source>
</reference>
<evidence type="ECO:0000313" key="6">
    <source>
        <dbReference type="EMBL" id="ROO27729.1"/>
    </source>
</evidence>
<sequence length="300" mass="32256">MTRSPVPNVSNVQPLLDTDVLRSFVAIAEYGSFTRAAKAVFRTPSALSMQIKRLETTLDQSLFVREARRVQLTAHGELLLRYARRLLQLNAEAVACFLTPALEGTVRIGTPDDVGTRVLPQVLSGFAASHPAVQVDVMAGVSRVMLERLDAGEIDLALVTAGSRDVDPERGEVVATEPLVWVARADGTARLREPLPVALAEHGCAWRASAVDALDRAGRPYRVAYSSEHSAGQRAAVQADLAVAPLPRSLATSPLLEIVDDPKLPALADTHILLVTGARRSEAAQTLTQHVVDAFRALRG</sequence>
<dbReference type="SUPFAM" id="SSF53850">
    <property type="entry name" value="Periplasmic binding protein-like II"/>
    <property type="match status" value="1"/>
</dbReference>
<evidence type="ECO:0000259" key="5">
    <source>
        <dbReference type="PROSITE" id="PS50931"/>
    </source>
</evidence>
<name>A0A423PQ44_9GAMM</name>
<proteinExistence type="inferred from homology"/>
<dbReference type="PANTHER" id="PTHR30579:SF7">
    <property type="entry name" value="HTH-TYPE TRANSCRIPTIONAL REGULATOR LRHA-RELATED"/>
    <property type="match status" value="1"/>
</dbReference>
<dbReference type="Gene3D" id="3.40.190.10">
    <property type="entry name" value="Periplasmic binding protein-like II"/>
    <property type="match status" value="2"/>
</dbReference>
<dbReference type="Pfam" id="PF00126">
    <property type="entry name" value="HTH_1"/>
    <property type="match status" value="1"/>
</dbReference>
<dbReference type="Gene3D" id="1.10.10.10">
    <property type="entry name" value="Winged helix-like DNA-binding domain superfamily/Winged helix DNA-binding domain"/>
    <property type="match status" value="1"/>
</dbReference>
<gene>
    <name evidence="6" type="ORF">SAOR_07830</name>
</gene>
<dbReference type="InterPro" id="IPR036390">
    <property type="entry name" value="WH_DNA-bd_sf"/>
</dbReference>
<evidence type="ECO:0000256" key="3">
    <source>
        <dbReference type="ARBA" id="ARBA00023125"/>
    </source>
</evidence>
<evidence type="ECO:0000256" key="1">
    <source>
        <dbReference type="ARBA" id="ARBA00009437"/>
    </source>
</evidence>
<dbReference type="AlphaFoldDB" id="A0A423PQ44"/>
<dbReference type="InterPro" id="IPR050176">
    <property type="entry name" value="LTTR"/>
</dbReference>
<dbReference type="PANTHER" id="PTHR30579">
    <property type="entry name" value="TRANSCRIPTIONAL REGULATOR"/>
    <property type="match status" value="1"/>
</dbReference>
<dbReference type="Pfam" id="PF03466">
    <property type="entry name" value="LysR_substrate"/>
    <property type="match status" value="1"/>
</dbReference>
<evidence type="ECO:0000256" key="2">
    <source>
        <dbReference type="ARBA" id="ARBA00023015"/>
    </source>
</evidence>
<evidence type="ECO:0000256" key="4">
    <source>
        <dbReference type="ARBA" id="ARBA00023163"/>
    </source>
</evidence>
<keyword evidence="7" id="KW-1185">Reference proteome</keyword>
<keyword evidence="2" id="KW-0805">Transcription regulation</keyword>
<organism evidence="6 7">
    <name type="scientific">Salinisphaera orenii MK-B5</name>
    <dbReference type="NCBI Taxonomy" id="856730"/>
    <lineage>
        <taxon>Bacteria</taxon>
        <taxon>Pseudomonadati</taxon>
        <taxon>Pseudomonadota</taxon>
        <taxon>Gammaproteobacteria</taxon>
        <taxon>Salinisphaerales</taxon>
        <taxon>Salinisphaeraceae</taxon>
        <taxon>Salinisphaera</taxon>
    </lineage>
</organism>
<comment type="similarity">
    <text evidence="1">Belongs to the LysR transcriptional regulatory family.</text>
</comment>
<dbReference type="Proteomes" id="UP000283993">
    <property type="component" value="Unassembled WGS sequence"/>
</dbReference>
<comment type="caution">
    <text evidence="6">The sequence shown here is derived from an EMBL/GenBank/DDBJ whole genome shotgun (WGS) entry which is preliminary data.</text>
</comment>
<protein>
    <submittedName>
        <fullName evidence="6">LysR family transcriptional regulator</fullName>
    </submittedName>
</protein>
<keyword evidence="4" id="KW-0804">Transcription</keyword>
<dbReference type="RefSeq" id="WP_123630929.1">
    <property type="nucleotide sequence ID" value="NZ_AYKH01000012.1"/>
</dbReference>
<dbReference type="GO" id="GO:0003677">
    <property type="term" value="F:DNA binding"/>
    <property type="evidence" value="ECO:0007669"/>
    <property type="project" value="UniProtKB-KW"/>
</dbReference>
<evidence type="ECO:0000313" key="7">
    <source>
        <dbReference type="Proteomes" id="UP000283993"/>
    </source>
</evidence>
<dbReference type="FunFam" id="1.10.10.10:FF:000001">
    <property type="entry name" value="LysR family transcriptional regulator"/>
    <property type="match status" value="1"/>
</dbReference>
<dbReference type="PROSITE" id="PS50931">
    <property type="entry name" value="HTH_LYSR"/>
    <property type="match status" value="1"/>
</dbReference>
<dbReference type="InterPro" id="IPR000847">
    <property type="entry name" value="LysR_HTH_N"/>
</dbReference>
<dbReference type="InterPro" id="IPR005119">
    <property type="entry name" value="LysR_subst-bd"/>
</dbReference>
<dbReference type="GO" id="GO:0003700">
    <property type="term" value="F:DNA-binding transcription factor activity"/>
    <property type="evidence" value="ECO:0007669"/>
    <property type="project" value="InterPro"/>
</dbReference>
<feature type="domain" description="HTH lysR-type" evidence="5">
    <location>
        <begin position="16"/>
        <end position="73"/>
    </location>
</feature>
<dbReference type="EMBL" id="AYKH01000012">
    <property type="protein sequence ID" value="ROO27729.1"/>
    <property type="molecule type" value="Genomic_DNA"/>
</dbReference>